<name>F4QRC6_9CAUL</name>
<feature type="transmembrane region" description="Helical" evidence="6">
    <location>
        <begin position="303"/>
        <end position="323"/>
    </location>
</feature>
<dbReference type="PANTHER" id="PTHR33529">
    <property type="entry name" value="SLR0882 PROTEIN-RELATED"/>
    <property type="match status" value="1"/>
</dbReference>
<gene>
    <name evidence="7" type="ORF">ABI_37960</name>
</gene>
<evidence type="ECO:0000256" key="5">
    <source>
        <dbReference type="ARBA" id="ARBA00023136"/>
    </source>
</evidence>
<feature type="transmembrane region" description="Helical" evidence="6">
    <location>
        <begin position="329"/>
        <end position="349"/>
    </location>
</feature>
<keyword evidence="2" id="KW-1003">Cell membrane</keyword>
<dbReference type="STRING" id="715226.ABI_37960"/>
<dbReference type="Pfam" id="PF03739">
    <property type="entry name" value="LptF_LptG"/>
    <property type="match status" value="1"/>
</dbReference>
<sequence length="385" mass="41830">MIVPVAGAVAALTAIALISQSLTQFELVVERGQSAWTFIRVTLLSMPLLSGLIFPIALFVGTLVALTRLQGEHEFTAAFASGMSLRQVSSPIIRIGVYFLLFSLASNLFLQPWSARSMREELFKVKNDLVSTLVKEGEFSTSPSGLTIYVQRIDQNSLLRQIYIRIPATEGGADRTYVAREGKITQVGTESLLILRNGSTQWVSGGELDHITFDETSIPISDYFASDDSLNFKESERYLHELFFPNLALPGDGGNYERKNVGKLMAEGHARLASPLYNLSFVLLAIMAVLGGGFSRGGYTQRIAIAAGVAVTARLLGVVMQTIGAEAAILNILQYLVPLIPIIMCVRLLNKRDRTGVTVLGGMAPLNAGLRTSSADFGAPRRNRT</sequence>
<evidence type="ECO:0000256" key="2">
    <source>
        <dbReference type="ARBA" id="ARBA00022475"/>
    </source>
</evidence>
<dbReference type="GO" id="GO:0015920">
    <property type="term" value="P:lipopolysaccharide transport"/>
    <property type="evidence" value="ECO:0007669"/>
    <property type="project" value="TreeGrafter"/>
</dbReference>
<feature type="transmembrane region" description="Helical" evidence="6">
    <location>
        <begin position="47"/>
        <end position="66"/>
    </location>
</feature>
<dbReference type="AlphaFoldDB" id="F4QRC6"/>
<keyword evidence="8" id="KW-1185">Reference proteome</keyword>
<feature type="transmembrane region" description="Helical" evidence="6">
    <location>
        <begin position="92"/>
        <end position="110"/>
    </location>
</feature>
<dbReference type="HOGENOM" id="CLU_028799_7_1_5"/>
<proteinExistence type="predicted"/>
<dbReference type="PANTHER" id="PTHR33529:SF6">
    <property type="entry name" value="YJGP_YJGQ FAMILY PERMEASE"/>
    <property type="match status" value="1"/>
</dbReference>
<reference evidence="8" key="1">
    <citation type="submission" date="2011-03" db="EMBL/GenBank/DDBJ databases">
        <title>Draft genome sequence of Brevundimonas diminuta.</title>
        <authorList>
            <person name="Brown P.J.B."/>
            <person name="Buechlein A."/>
            <person name="Hemmerich C."/>
            <person name="Brun Y.V."/>
        </authorList>
    </citation>
    <scope>NUCLEOTIDE SEQUENCE [LARGE SCALE GENOMIC DNA]</scope>
    <source>
        <strain evidence="8">C19</strain>
    </source>
</reference>
<protein>
    <recommendedName>
        <fullName evidence="9">Permease YjgP/YjgQ family protein</fullName>
    </recommendedName>
</protein>
<evidence type="ECO:0000256" key="3">
    <source>
        <dbReference type="ARBA" id="ARBA00022692"/>
    </source>
</evidence>
<dbReference type="EMBL" id="GL883079">
    <property type="protein sequence ID" value="EGF90763.1"/>
    <property type="molecule type" value="Genomic_DNA"/>
</dbReference>
<dbReference type="eggNOG" id="COG0795">
    <property type="taxonomic scope" value="Bacteria"/>
</dbReference>
<evidence type="ECO:0008006" key="9">
    <source>
        <dbReference type="Google" id="ProtNLM"/>
    </source>
</evidence>
<keyword evidence="3 6" id="KW-0812">Transmembrane</keyword>
<comment type="subcellular location">
    <subcellularLocation>
        <location evidence="1">Cell membrane</location>
        <topology evidence="1">Multi-pass membrane protein</topology>
    </subcellularLocation>
</comment>
<keyword evidence="5 6" id="KW-0472">Membrane</keyword>
<evidence type="ECO:0000313" key="7">
    <source>
        <dbReference type="EMBL" id="EGF90763.1"/>
    </source>
</evidence>
<evidence type="ECO:0000256" key="6">
    <source>
        <dbReference type="SAM" id="Phobius"/>
    </source>
</evidence>
<keyword evidence="4 6" id="KW-1133">Transmembrane helix</keyword>
<evidence type="ECO:0000313" key="8">
    <source>
        <dbReference type="Proteomes" id="UP000006512"/>
    </source>
</evidence>
<organism evidence="7 8">
    <name type="scientific">Asticcacaulis biprosthecium C19</name>
    <dbReference type="NCBI Taxonomy" id="715226"/>
    <lineage>
        <taxon>Bacteria</taxon>
        <taxon>Pseudomonadati</taxon>
        <taxon>Pseudomonadota</taxon>
        <taxon>Alphaproteobacteria</taxon>
        <taxon>Caulobacterales</taxon>
        <taxon>Caulobacteraceae</taxon>
        <taxon>Asticcacaulis</taxon>
    </lineage>
</organism>
<dbReference type="Proteomes" id="UP000006512">
    <property type="component" value="Unassembled WGS sequence"/>
</dbReference>
<evidence type="ECO:0000256" key="4">
    <source>
        <dbReference type="ARBA" id="ARBA00022989"/>
    </source>
</evidence>
<dbReference type="InterPro" id="IPR005495">
    <property type="entry name" value="LptG/LptF_permease"/>
</dbReference>
<dbReference type="GO" id="GO:0043190">
    <property type="term" value="C:ATP-binding cassette (ABC) transporter complex"/>
    <property type="evidence" value="ECO:0007669"/>
    <property type="project" value="TreeGrafter"/>
</dbReference>
<feature type="transmembrane region" description="Helical" evidence="6">
    <location>
        <begin position="272"/>
        <end position="291"/>
    </location>
</feature>
<accession>F4QRC6</accession>
<evidence type="ECO:0000256" key="1">
    <source>
        <dbReference type="ARBA" id="ARBA00004651"/>
    </source>
</evidence>